<dbReference type="OrthoDB" id="321830at2"/>
<evidence type="ECO:0000259" key="6">
    <source>
        <dbReference type="Pfam" id="PF00892"/>
    </source>
</evidence>
<evidence type="ECO:0000313" key="8">
    <source>
        <dbReference type="Proteomes" id="UP000288127"/>
    </source>
</evidence>
<dbReference type="InterPro" id="IPR000620">
    <property type="entry name" value="EamA_dom"/>
</dbReference>
<feature type="transmembrane region" description="Helical" evidence="5">
    <location>
        <begin position="124"/>
        <end position="142"/>
    </location>
</feature>
<feature type="transmembrane region" description="Helical" evidence="5">
    <location>
        <begin position="239"/>
        <end position="259"/>
    </location>
</feature>
<dbReference type="PANTHER" id="PTHR32322">
    <property type="entry name" value="INNER MEMBRANE TRANSPORTER"/>
    <property type="match status" value="1"/>
</dbReference>
<dbReference type="GO" id="GO:0016020">
    <property type="term" value="C:membrane"/>
    <property type="evidence" value="ECO:0007669"/>
    <property type="project" value="UniProtKB-SubCell"/>
</dbReference>
<feature type="transmembrane region" description="Helical" evidence="5">
    <location>
        <begin position="36"/>
        <end position="54"/>
    </location>
</feature>
<dbReference type="InterPro" id="IPR050638">
    <property type="entry name" value="AA-Vitamin_Transporters"/>
</dbReference>
<evidence type="ECO:0000256" key="5">
    <source>
        <dbReference type="SAM" id="Phobius"/>
    </source>
</evidence>
<keyword evidence="3 5" id="KW-1133">Transmembrane helix</keyword>
<keyword evidence="8" id="KW-1185">Reference proteome</keyword>
<feature type="transmembrane region" description="Helical" evidence="5">
    <location>
        <begin position="181"/>
        <end position="200"/>
    </location>
</feature>
<reference evidence="8" key="1">
    <citation type="journal article" date="2018" name="Front. Microbiol.">
        <title>Genome-Based Analysis Reveals the Taxonomy and Diversity of the Family Idiomarinaceae.</title>
        <authorList>
            <person name="Liu Y."/>
            <person name="Lai Q."/>
            <person name="Shao Z."/>
        </authorList>
    </citation>
    <scope>NUCLEOTIDE SEQUENCE [LARGE SCALE GENOMIC DNA]</scope>
    <source>
        <strain evidence="8">PIM1</strain>
    </source>
</reference>
<protein>
    <submittedName>
        <fullName evidence="7">EamA family transporter</fullName>
    </submittedName>
</protein>
<proteinExistence type="predicted"/>
<feature type="transmembrane region" description="Helical" evidence="5">
    <location>
        <begin position="98"/>
        <end position="117"/>
    </location>
</feature>
<name>A0A432YJ92_9GAMM</name>
<gene>
    <name evidence="7" type="ORF">CWI76_01300</name>
</gene>
<feature type="transmembrane region" description="Helical" evidence="5">
    <location>
        <begin position="265"/>
        <end position="283"/>
    </location>
</feature>
<organism evidence="7 8">
    <name type="scientific">Pseudidiomarina marina</name>
    <dbReference type="NCBI Taxonomy" id="502366"/>
    <lineage>
        <taxon>Bacteria</taxon>
        <taxon>Pseudomonadati</taxon>
        <taxon>Pseudomonadota</taxon>
        <taxon>Gammaproteobacteria</taxon>
        <taxon>Alteromonadales</taxon>
        <taxon>Idiomarinaceae</taxon>
        <taxon>Pseudidiomarina</taxon>
    </lineage>
</organism>
<dbReference type="SUPFAM" id="SSF103481">
    <property type="entry name" value="Multidrug resistance efflux transporter EmrE"/>
    <property type="match status" value="1"/>
</dbReference>
<feature type="transmembrane region" description="Helical" evidence="5">
    <location>
        <begin position="148"/>
        <end position="169"/>
    </location>
</feature>
<dbReference type="RefSeq" id="WP_126758583.1">
    <property type="nucleotide sequence ID" value="NZ_PIPZ01000001.1"/>
</dbReference>
<comment type="caution">
    <text evidence="7">The sequence shown here is derived from an EMBL/GenBank/DDBJ whole genome shotgun (WGS) entry which is preliminary data.</text>
</comment>
<dbReference type="Pfam" id="PF00892">
    <property type="entry name" value="EamA"/>
    <property type="match status" value="1"/>
</dbReference>
<evidence type="ECO:0000256" key="3">
    <source>
        <dbReference type="ARBA" id="ARBA00022989"/>
    </source>
</evidence>
<feature type="transmembrane region" description="Helical" evidence="5">
    <location>
        <begin position="74"/>
        <end position="92"/>
    </location>
</feature>
<evidence type="ECO:0000313" key="7">
    <source>
        <dbReference type="EMBL" id="RUO60945.1"/>
    </source>
</evidence>
<comment type="subcellular location">
    <subcellularLocation>
        <location evidence="1">Membrane</location>
        <topology evidence="1">Multi-pass membrane protein</topology>
    </subcellularLocation>
</comment>
<feature type="transmembrane region" description="Helical" evidence="5">
    <location>
        <begin position="212"/>
        <end position="232"/>
    </location>
</feature>
<evidence type="ECO:0000256" key="1">
    <source>
        <dbReference type="ARBA" id="ARBA00004141"/>
    </source>
</evidence>
<dbReference type="AlphaFoldDB" id="A0A432YJ92"/>
<accession>A0A432YJ92</accession>
<sequence>MKTALFFIIALLAFAGNSIIARYALLDNSIDPASFIWFRIVSGAVALWLLLGFLRRNLRRNVLQDDANSARGSWWGALTLSVYAIAFSYAYVVLETGFGALVLFAAVQLSMFGMNLVQGASVKLREWLGSAIALIGLGYLVAPTLQLPASWVSVVLMITAGTAWGFYSLHGRGSAAPLSDTTYNFTRAIAVVSVVLIWFIPDLMVSTKGILLAILSGAVTSGLGYAVWYLVLPRIQVSTAAIGQLSVPLIATVGGVLVADEKITWRLFIAACLIIGGILINVVRRR</sequence>
<dbReference type="EMBL" id="PIPZ01000001">
    <property type="protein sequence ID" value="RUO60945.1"/>
    <property type="molecule type" value="Genomic_DNA"/>
</dbReference>
<evidence type="ECO:0000256" key="4">
    <source>
        <dbReference type="ARBA" id="ARBA00023136"/>
    </source>
</evidence>
<keyword evidence="2 5" id="KW-0812">Transmembrane</keyword>
<dbReference type="PANTHER" id="PTHR32322:SF9">
    <property type="entry name" value="AMINO-ACID METABOLITE EFFLUX PUMP-RELATED"/>
    <property type="match status" value="1"/>
</dbReference>
<keyword evidence="4 5" id="KW-0472">Membrane</keyword>
<evidence type="ECO:0000256" key="2">
    <source>
        <dbReference type="ARBA" id="ARBA00022692"/>
    </source>
</evidence>
<feature type="domain" description="EamA" evidence="6">
    <location>
        <begin position="153"/>
        <end position="282"/>
    </location>
</feature>
<dbReference type="Proteomes" id="UP000288127">
    <property type="component" value="Unassembled WGS sequence"/>
</dbReference>
<dbReference type="InterPro" id="IPR037185">
    <property type="entry name" value="EmrE-like"/>
</dbReference>